<evidence type="ECO:0000313" key="3">
    <source>
        <dbReference type="EMBL" id="CAF1430967.1"/>
    </source>
</evidence>
<dbReference type="SUPFAM" id="SSF141086">
    <property type="entry name" value="Agglutinin HPA-like"/>
    <property type="match status" value="1"/>
</dbReference>
<evidence type="ECO:0000313" key="4">
    <source>
        <dbReference type="Proteomes" id="UP000663828"/>
    </source>
</evidence>
<dbReference type="GO" id="GO:0030246">
    <property type="term" value="F:carbohydrate binding"/>
    <property type="evidence" value="ECO:0007669"/>
    <property type="project" value="InterPro"/>
</dbReference>
<protein>
    <recommendedName>
        <fullName evidence="1">H-type lectin domain-containing protein</fullName>
    </recommendedName>
</protein>
<dbReference type="Proteomes" id="UP000663852">
    <property type="component" value="Unassembled WGS sequence"/>
</dbReference>
<dbReference type="Gene3D" id="2.60.40.2080">
    <property type="match status" value="1"/>
</dbReference>
<accession>A0A814RM73</accession>
<dbReference type="AlphaFoldDB" id="A0A814RM73"/>
<keyword evidence="4" id="KW-1185">Reference proteome</keyword>
<sequence>MIVNCQGQFKSADQFRFNNALMVVEEKRSLFMLLFHVNLHTHTPNVLVALNRYDNFSGNTAIGVTAEHITDLGFNLQIKAWANTAVNNASASWIACA</sequence>
<dbReference type="EMBL" id="CAJNOR010001391">
    <property type="protein sequence ID" value="CAF1134775.1"/>
    <property type="molecule type" value="Genomic_DNA"/>
</dbReference>
<dbReference type="EMBL" id="CAJNOJ010000393">
    <property type="protein sequence ID" value="CAF1430967.1"/>
    <property type="molecule type" value="Genomic_DNA"/>
</dbReference>
<organism evidence="2 4">
    <name type="scientific">Adineta ricciae</name>
    <name type="common">Rotifer</name>
    <dbReference type="NCBI Taxonomy" id="249248"/>
    <lineage>
        <taxon>Eukaryota</taxon>
        <taxon>Metazoa</taxon>
        <taxon>Spiralia</taxon>
        <taxon>Gnathifera</taxon>
        <taxon>Rotifera</taxon>
        <taxon>Eurotatoria</taxon>
        <taxon>Bdelloidea</taxon>
        <taxon>Adinetida</taxon>
        <taxon>Adinetidae</taxon>
        <taxon>Adineta</taxon>
    </lineage>
</organism>
<dbReference type="Pfam" id="PF09458">
    <property type="entry name" value="H_lectin"/>
    <property type="match status" value="1"/>
</dbReference>
<name>A0A814RM73_ADIRI</name>
<feature type="domain" description="H-type lectin" evidence="1">
    <location>
        <begin position="42"/>
        <end position="95"/>
    </location>
</feature>
<dbReference type="Proteomes" id="UP000663828">
    <property type="component" value="Unassembled WGS sequence"/>
</dbReference>
<gene>
    <name evidence="3" type="ORF">EDS130_LOCUS38199</name>
    <name evidence="2" type="ORF">XAT740_LOCUS20095</name>
</gene>
<proteinExistence type="predicted"/>
<dbReference type="InterPro" id="IPR037221">
    <property type="entry name" value="H-type_lectin_dom_sf"/>
</dbReference>
<comment type="caution">
    <text evidence="2">The sequence shown here is derived from an EMBL/GenBank/DDBJ whole genome shotgun (WGS) entry which is preliminary data.</text>
</comment>
<evidence type="ECO:0000313" key="2">
    <source>
        <dbReference type="EMBL" id="CAF1134775.1"/>
    </source>
</evidence>
<dbReference type="InterPro" id="IPR019019">
    <property type="entry name" value="H-type_lectin_domain"/>
</dbReference>
<dbReference type="OrthoDB" id="10439288at2759"/>
<evidence type="ECO:0000259" key="1">
    <source>
        <dbReference type="Pfam" id="PF09458"/>
    </source>
</evidence>
<dbReference type="GO" id="GO:0007155">
    <property type="term" value="P:cell adhesion"/>
    <property type="evidence" value="ECO:0007669"/>
    <property type="project" value="InterPro"/>
</dbReference>
<reference evidence="2" key="1">
    <citation type="submission" date="2021-02" db="EMBL/GenBank/DDBJ databases">
        <authorList>
            <person name="Nowell W R."/>
        </authorList>
    </citation>
    <scope>NUCLEOTIDE SEQUENCE</scope>
</reference>